<organism evidence="2 3">
    <name type="scientific">Horticoccus luteus</name>
    <dbReference type="NCBI Taxonomy" id="2862869"/>
    <lineage>
        <taxon>Bacteria</taxon>
        <taxon>Pseudomonadati</taxon>
        <taxon>Verrucomicrobiota</taxon>
        <taxon>Opitutia</taxon>
        <taxon>Opitutales</taxon>
        <taxon>Opitutaceae</taxon>
        <taxon>Horticoccus</taxon>
    </lineage>
</organism>
<dbReference type="KEGG" id="ole:K0B96_06915"/>
<dbReference type="EMBL" id="CP080507">
    <property type="protein sequence ID" value="QYM80336.1"/>
    <property type="molecule type" value="Genomic_DNA"/>
</dbReference>
<dbReference type="Proteomes" id="UP000825051">
    <property type="component" value="Chromosome"/>
</dbReference>
<feature type="domain" description="Polysaccharide pyruvyl transferase" evidence="1">
    <location>
        <begin position="66"/>
        <end position="236"/>
    </location>
</feature>
<name>A0A8F9XMK5_9BACT</name>
<sequence>MNFPNRNGALVSALQSWRGREIVMLLNRGTRSDGLSHLGSRALLQGLGLAWKECGDGDRPNDVRGDILLVHGASGLSHGDGGTIAKCVAALAPRFAHVVLLPATFDLRSPRVQRFVENWTAKYIVFCREMVSFDSLHAAGARPGSLQLGHDLAFHVDYSDWKDCPATGRAGIFRRDREAAFGRLPRELDAWNDAAQGTEREPQRLLDYIARFEKIYTDRSHAAIAAAMMGREVVFYRNIFFKNRAIYEHSLAPLSQVTFSEPTPFSTGQFMRAVYWGRVRPVQDKVMRLFQWRRADSPTAA</sequence>
<evidence type="ECO:0000313" key="2">
    <source>
        <dbReference type="EMBL" id="QYM80336.1"/>
    </source>
</evidence>
<evidence type="ECO:0000259" key="1">
    <source>
        <dbReference type="Pfam" id="PF04230"/>
    </source>
</evidence>
<dbReference type="Pfam" id="PF04230">
    <property type="entry name" value="PS_pyruv_trans"/>
    <property type="match status" value="1"/>
</dbReference>
<keyword evidence="3" id="KW-1185">Reference proteome</keyword>
<proteinExistence type="predicted"/>
<reference evidence="2" key="1">
    <citation type="submission" date="2021-08" db="EMBL/GenBank/DDBJ databases">
        <title>Genome of a novel bacterium of the phylum Verrucomicrobia, Oleiharenicola sp. KSB-15.</title>
        <authorList>
            <person name="Chung J.-H."/>
            <person name="Ahn J.-H."/>
            <person name="Yoon Y."/>
            <person name="Kim D.-Y."/>
            <person name="An S.-H."/>
            <person name="Park I."/>
            <person name="Yeon J."/>
        </authorList>
    </citation>
    <scope>NUCLEOTIDE SEQUENCE</scope>
    <source>
        <strain evidence="2">KSB-15</strain>
    </source>
</reference>
<accession>A0A8F9XMK5</accession>
<gene>
    <name evidence="2" type="ORF">K0B96_06915</name>
</gene>
<dbReference type="AlphaFoldDB" id="A0A8F9XMK5"/>
<evidence type="ECO:0000313" key="3">
    <source>
        <dbReference type="Proteomes" id="UP000825051"/>
    </source>
</evidence>
<dbReference type="GO" id="GO:0016740">
    <property type="term" value="F:transferase activity"/>
    <property type="evidence" value="ECO:0007669"/>
    <property type="project" value="UniProtKB-KW"/>
</dbReference>
<dbReference type="InterPro" id="IPR007345">
    <property type="entry name" value="Polysacch_pyruvyl_Trfase"/>
</dbReference>
<protein>
    <submittedName>
        <fullName evidence="2">Polysaccharide pyruvyl transferase family protein</fullName>
    </submittedName>
</protein>
<keyword evidence="2" id="KW-0808">Transferase</keyword>
<dbReference type="RefSeq" id="WP_220165370.1">
    <property type="nucleotide sequence ID" value="NZ_CP080507.1"/>
</dbReference>